<organism evidence="1">
    <name type="scientific">Drosophila melanogaster</name>
    <name type="common">Fruit fly</name>
    <dbReference type="NCBI Taxonomy" id="7227"/>
    <lineage>
        <taxon>Eukaryota</taxon>
        <taxon>Metazoa</taxon>
        <taxon>Ecdysozoa</taxon>
        <taxon>Arthropoda</taxon>
        <taxon>Hexapoda</taxon>
        <taxon>Insecta</taxon>
        <taxon>Pterygota</taxon>
        <taxon>Neoptera</taxon>
        <taxon>Endopterygota</taxon>
        <taxon>Diptera</taxon>
        <taxon>Brachycera</taxon>
        <taxon>Muscomorpha</taxon>
        <taxon>Ephydroidea</taxon>
        <taxon>Drosophilidae</taxon>
        <taxon>Drosophila</taxon>
        <taxon>Sophophora</taxon>
    </lineage>
</organism>
<dbReference type="AlphaFoldDB" id="Q6IL80"/>
<proteinExistence type="predicted"/>
<evidence type="ECO:0000313" key="1">
    <source>
        <dbReference type="EMBL" id="DAA02981.1"/>
    </source>
</evidence>
<reference evidence="1" key="1">
    <citation type="journal article" date="2003" name="Genome Biol.">
        <title>An integrated gene annotation and transcriptional profiling approach towards the full gene content of the Drosophila genome.</title>
        <authorList>
            <person name="Hild M."/>
            <person name="Beckmann B."/>
            <person name="Haas S.A."/>
            <person name="Koch B."/>
            <person name="Solovyev V."/>
            <person name="Busold C."/>
            <person name="Fellenberg K."/>
            <person name="Boutros M."/>
            <person name="Vingron M."/>
            <person name="Sauer F."/>
            <person name="Hoheisel J.D."/>
            <person name="Paro R."/>
        </authorList>
    </citation>
    <scope>NUCLEOTIDE SEQUENCE</scope>
</reference>
<sequence length="138" mass="15686">MAIMVTSQSKAPLLDAYFIYDLRWTKCWALLMNGGVRSGVGPPFCWEIEVVRHSVARLLLDISRQRHPIRIRIGSWPVIAFLWPCCVDGWMDGWVGKMSCKSNLIVTLPGHLGLYHLDRDSWWVETGGGDLQAIFTIN</sequence>
<name>Q6IL80_DROME</name>
<protein>
    <submittedName>
        <fullName evidence="1">HDC10065</fullName>
    </submittedName>
</protein>
<gene>
    <name evidence="1" type="ORF">HDC10065</name>
</gene>
<accession>Q6IL80</accession>
<dbReference type="EMBL" id="BK002136">
    <property type="protein sequence ID" value="DAA02981.1"/>
    <property type="molecule type" value="Genomic_DNA"/>
</dbReference>